<reference evidence="2 3" key="1">
    <citation type="submission" date="2020-08" db="EMBL/GenBank/DDBJ databases">
        <title>Genomic Encyclopedia of Type Strains, Phase IV (KMG-V): Genome sequencing to study the core and pangenomes of soil and plant-associated prokaryotes.</title>
        <authorList>
            <person name="Whitman W."/>
        </authorList>
    </citation>
    <scope>NUCLEOTIDE SEQUENCE [LARGE SCALE GENOMIC DNA]</scope>
    <source>
        <strain evidence="2 3">X5P2</strain>
    </source>
</reference>
<feature type="region of interest" description="Disordered" evidence="1">
    <location>
        <begin position="1"/>
        <end position="31"/>
    </location>
</feature>
<name>A0A9X0QIJ2_9BACT</name>
<gene>
    <name evidence="2" type="ORF">HDF14_004505</name>
</gene>
<feature type="compositionally biased region" description="Polar residues" evidence="1">
    <location>
        <begin position="10"/>
        <end position="20"/>
    </location>
</feature>
<accession>A0A9X0QIJ2</accession>
<evidence type="ECO:0000313" key="3">
    <source>
        <dbReference type="Proteomes" id="UP000535182"/>
    </source>
</evidence>
<evidence type="ECO:0000313" key="2">
    <source>
        <dbReference type="EMBL" id="MBB5330868.1"/>
    </source>
</evidence>
<evidence type="ECO:0000256" key="1">
    <source>
        <dbReference type="SAM" id="MobiDB-lite"/>
    </source>
</evidence>
<keyword evidence="3" id="KW-1185">Reference proteome</keyword>
<organism evidence="2 3">
    <name type="scientific">Tunturiibacter gelidiferens</name>
    <dbReference type="NCBI Taxonomy" id="3069689"/>
    <lineage>
        <taxon>Bacteria</taxon>
        <taxon>Pseudomonadati</taxon>
        <taxon>Acidobacteriota</taxon>
        <taxon>Terriglobia</taxon>
        <taxon>Terriglobales</taxon>
        <taxon>Acidobacteriaceae</taxon>
        <taxon>Tunturiibacter</taxon>
    </lineage>
</organism>
<dbReference type="Proteomes" id="UP000535182">
    <property type="component" value="Unassembled WGS sequence"/>
</dbReference>
<proteinExistence type="predicted"/>
<sequence length="31" mass="3603">MSRLRMKTLPSLNSPISTKNEIFPGEKEELR</sequence>
<dbReference type="EMBL" id="JACHEB010000012">
    <property type="protein sequence ID" value="MBB5330868.1"/>
    <property type="molecule type" value="Genomic_DNA"/>
</dbReference>
<protein>
    <submittedName>
        <fullName evidence="2">Uncharacterized protein</fullName>
    </submittedName>
</protein>
<dbReference type="AlphaFoldDB" id="A0A9X0QIJ2"/>
<comment type="caution">
    <text evidence="2">The sequence shown here is derived from an EMBL/GenBank/DDBJ whole genome shotgun (WGS) entry which is preliminary data.</text>
</comment>